<name>A0A852VJ19_9BACT</name>
<dbReference type="Pfam" id="PF13620">
    <property type="entry name" value="CarboxypepD_reg"/>
    <property type="match status" value="1"/>
</dbReference>
<dbReference type="Gene3D" id="2.60.40.1120">
    <property type="entry name" value="Carboxypeptidase-like, regulatory domain"/>
    <property type="match status" value="1"/>
</dbReference>
<keyword evidence="1" id="KW-0812">Transmembrane</keyword>
<evidence type="ECO:0008006" key="4">
    <source>
        <dbReference type="Google" id="ProtNLM"/>
    </source>
</evidence>
<organism evidence="2 3">
    <name type="scientific">Tunturiibacter lichenicola</name>
    <dbReference type="NCBI Taxonomy" id="2051959"/>
    <lineage>
        <taxon>Bacteria</taxon>
        <taxon>Pseudomonadati</taxon>
        <taxon>Acidobacteriota</taxon>
        <taxon>Terriglobia</taxon>
        <taxon>Terriglobales</taxon>
        <taxon>Acidobacteriaceae</taxon>
        <taxon>Tunturiibacter</taxon>
    </lineage>
</organism>
<evidence type="ECO:0000313" key="3">
    <source>
        <dbReference type="Proteomes" id="UP000564385"/>
    </source>
</evidence>
<dbReference type="AlphaFoldDB" id="A0A852VJ19"/>
<dbReference type="SUPFAM" id="SSF49464">
    <property type="entry name" value="Carboxypeptidase regulatory domain-like"/>
    <property type="match status" value="1"/>
</dbReference>
<evidence type="ECO:0000256" key="1">
    <source>
        <dbReference type="SAM" id="Phobius"/>
    </source>
</evidence>
<keyword evidence="1" id="KW-1133">Transmembrane helix</keyword>
<feature type="transmembrane region" description="Helical" evidence="1">
    <location>
        <begin position="92"/>
        <end position="110"/>
    </location>
</feature>
<sequence length="238" mass="25431">MSLLPLSLLGLPIQVLLPLALAFLLLFVPLPLPLLMLSLRSVAEESVVLVFSNFSAHAASLRHLSLALAILTTVPTSTIRTASNMKSNASTIARLLCFVLFLSFAAIPASSAKNLSPSIRGTVTNPDGAIVKGARVLVTNQKTEAVFKTQTSADGTYEFSKLPNGIYSLSVQVPGFQTFTVYGINLSVDSKYSRQVQMLRGMTSAVLVPAGDQAKDTSNELAVRSLSSHILSRCPQIR</sequence>
<keyword evidence="1" id="KW-0472">Membrane</keyword>
<protein>
    <recommendedName>
        <fullName evidence="4">Carboxypeptidase regulatory-like domain-containing protein</fullName>
    </recommendedName>
</protein>
<reference evidence="2 3" key="1">
    <citation type="submission" date="2020-07" db="EMBL/GenBank/DDBJ databases">
        <title>Genomic Encyclopedia of Type Strains, Phase IV (KMG-V): Genome sequencing to study the core and pangenomes of soil and plant-associated prokaryotes.</title>
        <authorList>
            <person name="Whitman W."/>
        </authorList>
    </citation>
    <scope>NUCLEOTIDE SEQUENCE [LARGE SCALE GENOMIC DNA]</scope>
    <source>
        <strain evidence="2 3">M8UP22</strain>
    </source>
</reference>
<accession>A0A852VJ19</accession>
<gene>
    <name evidence="2" type="ORF">HDF08_003283</name>
</gene>
<dbReference type="EMBL" id="JACCCU010000002">
    <property type="protein sequence ID" value="NYF91181.1"/>
    <property type="molecule type" value="Genomic_DNA"/>
</dbReference>
<evidence type="ECO:0000313" key="2">
    <source>
        <dbReference type="EMBL" id="NYF91181.1"/>
    </source>
</evidence>
<comment type="caution">
    <text evidence="2">The sequence shown here is derived from an EMBL/GenBank/DDBJ whole genome shotgun (WGS) entry which is preliminary data.</text>
</comment>
<proteinExistence type="predicted"/>
<dbReference type="Proteomes" id="UP000564385">
    <property type="component" value="Unassembled WGS sequence"/>
</dbReference>
<dbReference type="InterPro" id="IPR008969">
    <property type="entry name" value="CarboxyPept-like_regulatory"/>
</dbReference>